<sequence>YAAKGYGWEVNPWVWALTFKVS</sequence>
<protein>
    <submittedName>
        <fullName evidence="1">Uncharacterized protein</fullName>
    </submittedName>
</protein>
<evidence type="ECO:0000313" key="1">
    <source>
        <dbReference type="EMBL" id="KKL49924.1"/>
    </source>
</evidence>
<dbReference type="EMBL" id="LAZR01032783">
    <property type="protein sequence ID" value="KKL49924.1"/>
    <property type="molecule type" value="Genomic_DNA"/>
</dbReference>
<name>A0A0F9CL90_9ZZZZ</name>
<proteinExistence type="predicted"/>
<accession>A0A0F9CL90</accession>
<comment type="caution">
    <text evidence="1">The sequence shown here is derived from an EMBL/GenBank/DDBJ whole genome shotgun (WGS) entry which is preliminary data.</text>
</comment>
<reference evidence="1" key="1">
    <citation type="journal article" date="2015" name="Nature">
        <title>Complex archaea that bridge the gap between prokaryotes and eukaryotes.</title>
        <authorList>
            <person name="Spang A."/>
            <person name="Saw J.H."/>
            <person name="Jorgensen S.L."/>
            <person name="Zaremba-Niedzwiedzka K."/>
            <person name="Martijn J."/>
            <person name="Lind A.E."/>
            <person name="van Eijk R."/>
            <person name="Schleper C."/>
            <person name="Guy L."/>
            <person name="Ettema T.J."/>
        </authorList>
    </citation>
    <scope>NUCLEOTIDE SEQUENCE</scope>
</reference>
<gene>
    <name evidence="1" type="ORF">LCGC14_2310680</name>
</gene>
<organism evidence="1">
    <name type="scientific">marine sediment metagenome</name>
    <dbReference type="NCBI Taxonomy" id="412755"/>
    <lineage>
        <taxon>unclassified sequences</taxon>
        <taxon>metagenomes</taxon>
        <taxon>ecological metagenomes</taxon>
    </lineage>
</organism>
<feature type="non-terminal residue" evidence="1">
    <location>
        <position position="1"/>
    </location>
</feature>
<dbReference type="AlphaFoldDB" id="A0A0F9CL90"/>